<dbReference type="InterPro" id="IPR009057">
    <property type="entry name" value="Homeodomain-like_sf"/>
</dbReference>
<dbReference type="InterPro" id="IPR000281">
    <property type="entry name" value="HTH_RpiR"/>
</dbReference>
<gene>
    <name evidence="6" type="ORF">RM52_00135</name>
</gene>
<dbReference type="GO" id="GO:0097367">
    <property type="term" value="F:carbohydrate derivative binding"/>
    <property type="evidence" value="ECO:0007669"/>
    <property type="project" value="InterPro"/>
</dbReference>
<organism evidence="6 7">
    <name type="scientific">Microbacterium hominis</name>
    <dbReference type="NCBI Taxonomy" id="162426"/>
    <lineage>
        <taxon>Bacteria</taxon>
        <taxon>Bacillati</taxon>
        <taxon>Actinomycetota</taxon>
        <taxon>Actinomycetes</taxon>
        <taxon>Micrococcales</taxon>
        <taxon>Microbacteriaceae</taxon>
        <taxon>Microbacterium</taxon>
    </lineage>
</organism>
<evidence type="ECO:0000259" key="5">
    <source>
        <dbReference type="PROSITE" id="PS51464"/>
    </source>
</evidence>
<sequence>MPVDAPTTVRIAAMRNGLQPTERRVADLIVAEPDAVVELTAQQLADRAGVARSSVVRACQSLGYRGYPQLRVALAAELGAQPPRDADHGDGPLGELRAALARTAQSLTTAVSLMSADDVSSAVADVAGASRLLVVANGLSAPVASDLAMRLTAVGRPAEVIADAIAQQIAARQLSAADVCIVVSGSGANAASVRAAEAARSAGARVLALTSFASSPLADRADRSLVITPTGVSFREELAHTSRVAHAAFVEAFVDAVAGVLGERARIVRAHVLGILSDNLDDGTA</sequence>
<evidence type="ECO:0000256" key="1">
    <source>
        <dbReference type="ARBA" id="ARBA00023015"/>
    </source>
</evidence>
<evidence type="ECO:0000256" key="2">
    <source>
        <dbReference type="ARBA" id="ARBA00023125"/>
    </source>
</evidence>
<dbReference type="RefSeq" id="WP_036287318.1">
    <property type="nucleotide sequence ID" value="NZ_JWSZ01000001.1"/>
</dbReference>
<evidence type="ECO:0000313" key="6">
    <source>
        <dbReference type="EMBL" id="KIC59878.1"/>
    </source>
</evidence>
<dbReference type="InterPro" id="IPR035472">
    <property type="entry name" value="RpiR-like_SIS"/>
</dbReference>
<dbReference type="Pfam" id="PF01380">
    <property type="entry name" value="SIS"/>
    <property type="match status" value="1"/>
</dbReference>
<feature type="domain" description="HTH rpiR-type" evidence="4">
    <location>
        <begin position="5"/>
        <end position="81"/>
    </location>
</feature>
<dbReference type="EMBL" id="JWSZ01000001">
    <property type="protein sequence ID" value="KIC59878.1"/>
    <property type="molecule type" value="Genomic_DNA"/>
</dbReference>
<evidence type="ECO:0000313" key="7">
    <source>
        <dbReference type="Proteomes" id="UP000031202"/>
    </source>
</evidence>
<dbReference type="GO" id="GO:0003677">
    <property type="term" value="F:DNA binding"/>
    <property type="evidence" value="ECO:0007669"/>
    <property type="project" value="UniProtKB-KW"/>
</dbReference>
<dbReference type="SUPFAM" id="SSF53697">
    <property type="entry name" value="SIS domain"/>
    <property type="match status" value="1"/>
</dbReference>
<dbReference type="PANTHER" id="PTHR30514">
    <property type="entry name" value="GLUCOKINASE"/>
    <property type="match status" value="1"/>
</dbReference>
<accession>A0A0B4E005</accession>
<dbReference type="InterPro" id="IPR046348">
    <property type="entry name" value="SIS_dom_sf"/>
</dbReference>
<feature type="domain" description="SIS" evidence="5">
    <location>
        <begin position="122"/>
        <end position="263"/>
    </location>
</feature>
<dbReference type="InterPro" id="IPR047640">
    <property type="entry name" value="RpiR-like"/>
</dbReference>
<reference evidence="6 7" key="1">
    <citation type="submission" date="2014-12" db="EMBL/GenBank/DDBJ databases">
        <title>Genome sequencing of Microbacterium hominis TPW29.</title>
        <authorList>
            <person name="Tan P.W."/>
            <person name="Chan K.-G."/>
        </authorList>
    </citation>
    <scope>NUCLEOTIDE SEQUENCE [LARGE SCALE GENOMIC DNA]</scope>
    <source>
        <strain evidence="6 7">TPW29</strain>
    </source>
</reference>
<dbReference type="CDD" id="cd05013">
    <property type="entry name" value="SIS_RpiR"/>
    <property type="match status" value="1"/>
</dbReference>
<dbReference type="InterPro" id="IPR036388">
    <property type="entry name" value="WH-like_DNA-bd_sf"/>
</dbReference>
<dbReference type="InterPro" id="IPR001347">
    <property type="entry name" value="SIS_dom"/>
</dbReference>
<dbReference type="Gene3D" id="1.10.10.10">
    <property type="entry name" value="Winged helix-like DNA-binding domain superfamily/Winged helix DNA-binding domain"/>
    <property type="match status" value="1"/>
</dbReference>
<evidence type="ECO:0000256" key="3">
    <source>
        <dbReference type="ARBA" id="ARBA00023163"/>
    </source>
</evidence>
<dbReference type="Gene3D" id="3.40.50.10490">
    <property type="entry name" value="Glucose-6-phosphate isomerase like protein, domain 1"/>
    <property type="match status" value="1"/>
</dbReference>
<keyword evidence="1" id="KW-0805">Transcription regulation</keyword>
<dbReference type="PROSITE" id="PS51464">
    <property type="entry name" value="SIS"/>
    <property type="match status" value="1"/>
</dbReference>
<dbReference type="GO" id="GO:1901135">
    <property type="term" value="P:carbohydrate derivative metabolic process"/>
    <property type="evidence" value="ECO:0007669"/>
    <property type="project" value="InterPro"/>
</dbReference>
<proteinExistence type="predicted"/>
<dbReference type="Pfam" id="PF01418">
    <property type="entry name" value="HTH_6"/>
    <property type="match status" value="1"/>
</dbReference>
<name>A0A0B4E005_9MICO</name>
<evidence type="ECO:0000259" key="4">
    <source>
        <dbReference type="PROSITE" id="PS51071"/>
    </source>
</evidence>
<comment type="caution">
    <text evidence="6">The sequence shown here is derived from an EMBL/GenBank/DDBJ whole genome shotgun (WGS) entry which is preliminary data.</text>
</comment>
<protein>
    <submittedName>
        <fullName evidence="6">RpiR family transcriptional regulator</fullName>
    </submittedName>
</protein>
<keyword evidence="2" id="KW-0238">DNA-binding</keyword>
<dbReference type="PROSITE" id="PS51071">
    <property type="entry name" value="HTH_RPIR"/>
    <property type="match status" value="1"/>
</dbReference>
<dbReference type="AlphaFoldDB" id="A0A0B4E005"/>
<dbReference type="GO" id="GO:0003700">
    <property type="term" value="F:DNA-binding transcription factor activity"/>
    <property type="evidence" value="ECO:0007669"/>
    <property type="project" value="InterPro"/>
</dbReference>
<dbReference type="SUPFAM" id="SSF46689">
    <property type="entry name" value="Homeodomain-like"/>
    <property type="match status" value="1"/>
</dbReference>
<keyword evidence="3" id="KW-0804">Transcription</keyword>
<dbReference type="Proteomes" id="UP000031202">
    <property type="component" value="Unassembled WGS sequence"/>
</dbReference>
<dbReference type="PANTHER" id="PTHR30514:SF1">
    <property type="entry name" value="HTH-TYPE TRANSCRIPTIONAL REGULATOR HEXR-RELATED"/>
    <property type="match status" value="1"/>
</dbReference>